<proteinExistence type="predicted"/>
<feature type="domain" description="Mon2/Sec7/BIG1-like HUS" evidence="2">
    <location>
        <begin position="6"/>
        <end position="100"/>
    </location>
</feature>
<dbReference type="OrthoDB" id="18431at2759"/>
<dbReference type="Proteomes" id="UP000023152">
    <property type="component" value="Unassembled WGS sequence"/>
</dbReference>
<protein>
    <recommendedName>
        <fullName evidence="2">Mon2/Sec7/BIG1-like HUS domain-containing protein</fullName>
    </recommendedName>
</protein>
<reference evidence="3 4" key="1">
    <citation type="journal article" date="2013" name="Curr. Biol.">
        <title>The Genome of the Foraminiferan Reticulomyxa filosa.</title>
        <authorList>
            <person name="Glockner G."/>
            <person name="Hulsmann N."/>
            <person name="Schleicher M."/>
            <person name="Noegel A.A."/>
            <person name="Eichinger L."/>
            <person name="Gallinger C."/>
            <person name="Pawlowski J."/>
            <person name="Sierra R."/>
            <person name="Euteneuer U."/>
            <person name="Pillet L."/>
            <person name="Moustafa A."/>
            <person name="Platzer M."/>
            <person name="Groth M."/>
            <person name="Szafranski K."/>
            <person name="Schliwa M."/>
        </authorList>
    </citation>
    <scope>NUCLEOTIDE SEQUENCE [LARGE SCALE GENOMIC DNA]</scope>
</reference>
<organism evidence="3 4">
    <name type="scientific">Reticulomyxa filosa</name>
    <dbReference type="NCBI Taxonomy" id="46433"/>
    <lineage>
        <taxon>Eukaryota</taxon>
        <taxon>Sar</taxon>
        <taxon>Rhizaria</taxon>
        <taxon>Retaria</taxon>
        <taxon>Foraminifera</taxon>
        <taxon>Monothalamids</taxon>
        <taxon>Reticulomyxidae</taxon>
        <taxon>Reticulomyxa</taxon>
    </lineage>
</organism>
<gene>
    <name evidence="3" type="ORF">RFI_27844</name>
</gene>
<dbReference type="Pfam" id="PF12783">
    <property type="entry name" value="Sec7-like_HUS"/>
    <property type="match status" value="1"/>
</dbReference>
<comment type="caution">
    <text evidence="3">The sequence shown here is derived from an EMBL/GenBank/DDBJ whole genome shotgun (WGS) entry which is preliminary data.</text>
</comment>
<evidence type="ECO:0000313" key="4">
    <source>
        <dbReference type="Proteomes" id="UP000023152"/>
    </source>
</evidence>
<evidence type="ECO:0000259" key="2">
    <source>
        <dbReference type="Pfam" id="PF12783"/>
    </source>
</evidence>
<dbReference type="InterPro" id="IPR032691">
    <property type="entry name" value="Mon2/Sec7/BIG1-like_HUS"/>
</dbReference>
<dbReference type="AlphaFoldDB" id="X6M6B2"/>
<name>X6M6B2_RETFI</name>
<evidence type="ECO:0000256" key="1">
    <source>
        <dbReference type="SAM" id="MobiDB-lite"/>
    </source>
</evidence>
<accession>X6M6B2</accession>
<evidence type="ECO:0000313" key="3">
    <source>
        <dbReference type="EMBL" id="ETO09533.1"/>
    </source>
</evidence>
<dbReference type="EMBL" id="ASPP01024017">
    <property type="protein sequence ID" value="ETO09533.1"/>
    <property type="molecule type" value="Genomic_DNA"/>
</dbReference>
<keyword evidence="4" id="KW-1185">Reference proteome</keyword>
<sequence>KDATALVILRRIIFTSFLHSGITHVPAVFKTMFQLHEILWHSYRNLLKFEIGVLLDTGMVGLLCSSFCTPPQKVDLLDGLTQMFINKSALIDIFYNYDNDVINWPVCQHLVATIAKLTEGEYFTSNHYGLKEDRVVQGALRLLARFMELMAKYLKAPNLNIGGNLDEQEDFDKLGVDYVSSNVRYQFTVNEVTTILCSVFVYMDYPLNEPSFSTYTYIHVCVCVCVCVQTKKDEDIASGSDHKEAGASRARTGSNITLRDLATLNPKQDNNKEADALSVSSHGDDAASNHQSNAGDSTNAGMQTCVHIIVLCVSLSLSK</sequence>
<feature type="region of interest" description="Disordered" evidence="1">
    <location>
        <begin position="273"/>
        <end position="294"/>
    </location>
</feature>
<feature type="non-terminal residue" evidence="3">
    <location>
        <position position="1"/>
    </location>
</feature>